<feature type="region of interest" description="Disordered" evidence="1">
    <location>
        <begin position="455"/>
        <end position="519"/>
    </location>
</feature>
<feature type="compositionally biased region" description="Polar residues" evidence="1">
    <location>
        <begin position="743"/>
        <end position="759"/>
    </location>
</feature>
<dbReference type="GO" id="GO:0006629">
    <property type="term" value="P:lipid metabolic process"/>
    <property type="evidence" value="ECO:0007669"/>
    <property type="project" value="InterPro"/>
</dbReference>
<evidence type="ECO:0000313" key="3">
    <source>
        <dbReference type="EMBL" id="KAA8573559.1"/>
    </source>
</evidence>
<dbReference type="EMBL" id="VICG01000003">
    <property type="protein sequence ID" value="KAA8573559.1"/>
    <property type="molecule type" value="Genomic_DNA"/>
</dbReference>
<feature type="compositionally biased region" description="Polar residues" evidence="1">
    <location>
        <begin position="478"/>
        <end position="508"/>
    </location>
</feature>
<dbReference type="InterPro" id="IPR001711">
    <property type="entry name" value="PLipase_C_Pinositol-sp_Y"/>
</dbReference>
<evidence type="ECO:0000313" key="4">
    <source>
        <dbReference type="Proteomes" id="UP000322873"/>
    </source>
</evidence>
<feature type="region of interest" description="Disordered" evidence="1">
    <location>
        <begin position="341"/>
        <end position="383"/>
    </location>
</feature>
<dbReference type="AlphaFoldDB" id="A0A5M9JZH7"/>
<organism evidence="3 4">
    <name type="scientific">Monilinia fructicola</name>
    <name type="common">Brown rot fungus</name>
    <name type="synonym">Ciboria fructicola</name>
    <dbReference type="NCBI Taxonomy" id="38448"/>
    <lineage>
        <taxon>Eukaryota</taxon>
        <taxon>Fungi</taxon>
        <taxon>Dikarya</taxon>
        <taxon>Ascomycota</taxon>
        <taxon>Pezizomycotina</taxon>
        <taxon>Leotiomycetes</taxon>
        <taxon>Helotiales</taxon>
        <taxon>Sclerotiniaceae</taxon>
        <taxon>Monilinia</taxon>
    </lineage>
</organism>
<sequence length="955" mass="106044">MDTEVEDIGGNVGGAKGSEISNGGFGRGGNIGLDKDELEEEGWREEPRCIPASKAFAPPKTVVHERAARLAKDRLHKNLKSGAEAPSIVQALKVSAYPVLPVSSSLPAHFAEVDIWKEIMEREVLPKDSENQRMETARTVQTSHASVPSIVPTPQTAAALESPRTSLLHFNEDKYEMRSVATKAHAELAKVTKANFTRNLSASVIQAIDTYDQSLTVAALSPPLSLGSMHADTHIAMVHTKNDEAEREMGQGVNEQMDDTAWEDIHRDVFCDANADLPEGDLGSGGLPHINKRTLQRNERRNEAPELLVSSQDHGIHPVPLSQQHPQKNLISTFSDFNTAFLNPTSSNRQRNEGKEDSNGEVGEKSPGSGIQSQSKHKKRIDASRQVTMALQASLQANGMLPVHISQQTIQDSLPQSLLNPSTATFEPKSTISRQERGREIDGESFASEVVLQKKPRRRASKSLQRAKKRLKAEQEVASPSFQKRVQDTSAQNILKPSTSTLNVNSSNREQRKLEQGTNMEMDGEATVEFLVSGAGLQKNRSIQSKASFEKAKAHQTNMQGEDEKQPADPQQYRSKGQELYGQCLGSEAGLQKKKEKIPGQRSVGRRKASIARFQEQIENEIADTQQNALTEQELHGITDFLSQQVKPNKLTIDGRNHESNDVPQHEKEKAITEEEKLKRILSVPEDIRLSIEQEMGRRQRLSAPNGIRPSTARTVSATSNKIRDGLREKINRRKAAAKQFKEQNSQPHTVSQSQQFVQGSPPPLGGRSLGMPLEHEQEYPHTEKEVGDLFSVPKDIRDIVENAMRKINTVFRDMIEEIRPRISTNIEYLSEETTPRIVPNIISEFSSARKDTVDTMKNGWLEMDANNEDVMDETRPRRIMNDGEHLVAECFTSPESSLHVSPGTFSVTNDTGYFLDNEELEVDIEAEDLVNETIMKSITKFGGSFSTTGDSSDI</sequence>
<dbReference type="VEuPathDB" id="FungiDB:MFRU_001g04710"/>
<protein>
    <recommendedName>
        <fullName evidence="2">PI-PLC Y-box domain-containing protein</fullName>
    </recommendedName>
</protein>
<proteinExistence type="predicted"/>
<feature type="region of interest" description="Disordered" evidence="1">
    <location>
        <begin position="280"/>
        <end position="299"/>
    </location>
</feature>
<gene>
    <name evidence="3" type="ORF">EYC84_005143</name>
</gene>
<dbReference type="PROSITE" id="PS50008">
    <property type="entry name" value="PIPLC_Y_DOMAIN"/>
    <property type="match status" value="1"/>
</dbReference>
<evidence type="ECO:0000259" key="2">
    <source>
        <dbReference type="PROSITE" id="PS50008"/>
    </source>
</evidence>
<feature type="region of interest" description="Disordered" evidence="1">
    <location>
        <begin position="542"/>
        <end position="608"/>
    </location>
</feature>
<dbReference type="GO" id="GO:0004435">
    <property type="term" value="F:phosphatidylinositol-4,5-bisphosphate phospholipase C activity"/>
    <property type="evidence" value="ECO:0007669"/>
    <property type="project" value="InterPro"/>
</dbReference>
<feature type="region of interest" description="Disordered" evidence="1">
    <location>
        <begin position="737"/>
        <end position="773"/>
    </location>
</feature>
<feature type="compositionally biased region" description="Basic residues" evidence="1">
    <location>
        <begin position="455"/>
        <end position="471"/>
    </location>
</feature>
<accession>A0A5M9JZH7</accession>
<keyword evidence="4" id="KW-1185">Reference proteome</keyword>
<reference evidence="3 4" key="1">
    <citation type="submission" date="2019-06" db="EMBL/GenBank/DDBJ databases">
        <title>Genome Sequence of the Brown Rot Fungal Pathogen Monilinia fructicola.</title>
        <authorList>
            <person name="De Miccolis Angelini R.M."/>
            <person name="Landi L."/>
            <person name="Abate D."/>
            <person name="Pollastro S."/>
            <person name="Romanazzi G."/>
            <person name="Faretra F."/>
        </authorList>
    </citation>
    <scope>NUCLEOTIDE SEQUENCE [LARGE SCALE GENOMIC DNA]</scope>
    <source>
        <strain evidence="3 4">Mfrc123</strain>
    </source>
</reference>
<comment type="caution">
    <text evidence="3">The sequence shown here is derived from an EMBL/GenBank/DDBJ whole genome shotgun (WGS) entry which is preliminary data.</text>
</comment>
<feature type="compositionally biased region" description="Basic and acidic residues" evidence="1">
    <location>
        <begin position="350"/>
        <end position="364"/>
    </location>
</feature>
<feature type="region of interest" description="Disordered" evidence="1">
    <location>
        <begin position="698"/>
        <end position="717"/>
    </location>
</feature>
<name>A0A5M9JZH7_MONFR</name>
<dbReference type="GO" id="GO:0035556">
    <property type="term" value="P:intracellular signal transduction"/>
    <property type="evidence" value="ECO:0007669"/>
    <property type="project" value="InterPro"/>
</dbReference>
<evidence type="ECO:0000256" key="1">
    <source>
        <dbReference type="SAM" id="MobiDB-lite"/>
    </source>
</evidence>
<dbReference type="Proteomes" id="UP000322873">
    <property type="component" value="Unassembled WGS sequence"/>
</dbReference>
<feature type="domain" description="PI-PLC Y-box" evidence="2">
    <location>
        <begin position="877"/>
        <end position="921"/>
    </location>
</feature>
<feature type="region of interest" description="Disordered" evidence="1">
    <location>
        <begin position="1"/>
        <end position="33"/>
    </location>
</feature>